<sequence length="259" mass="27713">MRKITLLLFLITAPFAFSQSWTTGAVSLAADYTVQFDIDSGTGLVTMTMIGPDNVWLGVAPGVASGNSMGNLGDDAVVFNSVGLQDRNMPSGTGTPNLDGSQDWTVSSNTTAAGVRTLIATRAINTGDSNDYVFPTSETTFPLLWAKGSSLSFGYHGSTKGGATATTTSTLSVDSFENLSNVKLYPNPASTQLNLELPSFNTDELSIEVYNVLGKRIYTTSINQFKTSIDVSNWNNSIYLVKVISKANNKSITKRFVKI</sequence>
<dbReference type="CDD" id="cd09631">
    <property type="entry name" value="DOMON_DOH"/>
    <property type="match status" value="1"/>
</dbReference>
<organism evidence="4 5">
    <name type="scientific">Mesoflavibacter profundi</name>
    <dbReference type="NCBI Taxonomy" id="2708110"/>
    <lineage>
        <taxon>Bacteria</taxon>
        <taxon>Pseudomonadati</taxon>
        <taxon>Bacteroidota</taxon>
        <taxon>Flavobacteriia</taxon>
        <taxon>Flavobacteriales</taxon>
        <taxon>Flavobacteriaceae</taxon>
        <taxon>Mesoflavibacter</taxon>
    </lineage>
</organism>
<evidence type="ECO:0000313" key="5">
    <source>
        <dbReference type="Proteomes" id="UP001149142"/>
    </source>
</evidence>
<feature type="domain" description="Secretion system C-terminal sorting" evidence="3">
    <location>
        <begin position="184"/>
        <end position="255"/>
    </location>
</feature>
<keyword evidence="1 2" id="KW-0732">Signal</keyword>
<name>A0ABT4RYW8_9FLAO</name>
<keyword evidence="5" id="KW-1185">Reference proteome</keyword>
<dbReference type="NCBIfam" id="TIGR04183">
    <property type="entry name" value="Por_Secre_tail"/>
    <property type="match status" value="1"/>
</dbReference>
<dbReference type="Proteomes" id="UP001149142">
    <property type="component" value="Unassembled WGS sequence"/>
</dbReference>
<feature type="signal peptide" evidence="2">
    <location>
        <begin position="1"/>
        <end position="18"/>
    </location>
</feature>
<dbReference type="Pfam" id="PF18962">
    <property type="entry name" value="Por_Secre_tail"/>
    <property type="match status" value="1"/>
</dbReference>
<evidence type="ECO:0000256" key="1">
    <source>
        <dbReference type="ARBA" id="ARBA00022729"/>
    </source>
</evidence>
<dbReference type="InterPro" id="IPR026444">
    <property type="entry name" value="Secre_tail"/>
</dbReference>
<proteinExistence type="predicted"/>
<dbReference type="InterPro" id="IPR045266">
    <property type="entry name" value="DOH_DOMON"/>
</dbReference>
<reference evidence="4" key="1">
    <citation type="submission" date="2022-11" db="EMBL/GenBank/DDBJ databases">
        <title>Refractory cell wall polysaccharides provide important carbon source for microbial heterotrophs in the hadal ocean.</title>
        <authorList>
            <person name="Zhu X."/>
        </authorList>
    </citation>
    <scope>NUCLEOTIDE SEQUENCE</scope>
    <source>
        <strain evidence="4">MTRN7</strain>
    </source>
</reference>
<evidence type="ECO:0000259" key="3">
    <source>
        <dbReference type="Pfam" id="PF18962"/>
    </source>
</evidence>
<protein>
    <submittedName>
        <fullName evidence="4">T9SS type A sorting domain-containing protein</fullName>
    </submittedName>
</protein>
<accession>A0ABT4RYW8</accession>
<evidence type="ECO:0000313" key="4">
    <source>
        <dbReference type="EMBL" id="MDA0176987.1"/>
    </source>
</evidence>
<dbReference type="EMBL" id="JAPFGC010000002">
    <property type="protein sequence ID" value="MDA0176987.1"/>
    <property type="molecule type" value="Genomic_DNA"/>
</dbReference>
<feature type="chain" id="PRO_5045996991" evidence="2">
    <location>
        <begin position="19"/>
        <end position="259"/>
    </location>
</feature>
<evidence type="ECO:0000256" key="2">
    <source>
        <dbReference type="SAM" id="SignalP"/>
    </source>
</evidence>
<dbReference type="RefSeq" id="WP_106689057.1">
    <property type="nucleotide sequence ID" value="NZ_CP061703.1"/>
</dbReference>
<gene>
    <name evidence="4" type="ORF">OOZ35_05700</name>
</gene>
<comment type="caution">
    <text evidence="4">The sequence shown here is derived from an EMBL/GenBank/DDBJ whole genome shotgun (WGS) entry which is preliminary data.</text>
</comment>